<evidence type="ECO:0000256" key="1">
    <source>
        <dbReference type="SAM" id="MobiDB-lite"/>
    </source>
</evidence>
<evidence type="ECO:0000313" key="2">
    <source>
        <dbReference type="EMBL" id="CAD6501589.1"/>
    </source>
</evidence>
<feature type="compositionally biased region" description="Polar residues" evidence="1">
    <location>
        <begin position="1213"/>
        <end position="1223"/>
    </location>
</feature>
<dbReference type="Proteomes" id="UP000683417">
    <property type="component" value="Unassembled WGS sequence"/>
</dbReference>
<feature type="region of interest" description="Disordered" evidence="1">
    <location>
        <begin position="684"/>
        <end position="720"/>
    </location>
</feature>
<feature type="compositionally biased region" description="Acidic residues" evidence="1">
    <location>
        <begin position="820"/>
        <end position="836"/>
    </location>
</feature>
<evidence type="ECO:0000313" key="3">
    <source>
        <dbReference type="Proteomes" id="UP000683417"/>
    </source>
</evidence>
<dbReference type="EMBL" id="CAJHIT010000005">
    <property type="protein sequence ID" value="CAD6501589.1"/>
    <property type="molecule type" value="Genomic_DNA"/>
</dbReference>
<feature type="compositionally biased region" description="Low complexity" evidence="1">
    <location>
        <begin position="946"/>
        <end position="1062"/>
    </location>
</feature>
<protein>
    <submittedName>
        <fullName evidence="2">BgTH12-01840</fullName>
    </submittedName>
</protein>
<feature type="compositionally biased region" description="Basic and acidic residues" evidence="1">
    <location>
        <begin position="881"/>
        <end position="913"/>
    </location>
</feature>
<sequence length="1256" mass="139772">MATWGSYLSSMVKKKVEDPVAIPATTSTTVTAAADLTLKDTDDAVLLQSSNLKNSNDVKSEAAPKGAELDQAIPGGAKKLYDVKIPEPEPELKPVPQSNASRIAKMFGYGSSKPSANPAPNDPPPEASVAAGSSSSLEIMPNSVLPSSITSVGSPIPTTAATKPLYSIQAENSANTVNLEKSSTTRTTINLSTPVTPANMLTSSISTPLISNANSVISTTATAISDSANIINPAFTERREIPQKVSEIPSFLKPSAPVSTLSPSESFQLLMKKKQNLETATSPAIPEMQANLVTATNVSTERSIANFPTAPSTPANMQNLSAIGSPFRSPNLQLPGSNANLANLTTVENSSIQIAGINQSNVLTPPLRVGQSNTADASTKDTAVATQQKSRVGSWLPWPSKSNQKIENLPTPEVPSTLVETPVTNIQFSVNTPLNYEQTEKDLLIVNQSPALSSTLLTPTQSDSPPTKISSISLLSGFSPMRSDVNSSSMEGPPQSRISSLIANIRSNQPEYQRPQLSPSGSLMSSSSTNFTRSSGGSFSTSRRSVDTNRTSMASLRLQENIEFDEKSNETRKQRLDAENETRQKFTAYMQSIEQMRIEREDMEMERQKMLDEQEAIERNETALKEKEEQMRMFVEDVERERLREEAEELERLRLQELEQIRLQELERIEKERQEALRRENEEMVRIEQERQETLRRESEERARTEQEKQEELQREKEERERIEQLAFEKTLMQAEVNKQIRAAELELKREEELQRKISKKRKSNEIKSKTPDTKETGGSNPTILDYASEIEAERLRFEEEEEARERGLQPSRRGTGDETIYDESFYDDYLDEEIERNENFTEEQSLATPQPSKESFLSEQDRREEQKLERQRNEQASLLRQEEAERRRYANEQAERYRQESDNSRRTQEDQINKPPTQSPNNNSSSIAPPSMNQSPRIPSQMGAQQMNPQRMGPQQMGPQRIGPQQMGPQQMGPQRMGQQQMGPQQMGPQRMGPQQMGPRQMGPQQMGPQQMGPQRMGPQQMGPRQMGPQQMGPQQMGPRQMGSPQMGPQRMGPQQMGSPRMGPPQMGPQQMGSPQMGPQRMGPQQMGSPRTGPPQMSSPRMGPPQMGSPRTGPPQMGSPRTGPPQMSSPRTGPPQMGSPRMGPPQMGSPRMGPTQMNQSRPEQQRRDREENTQEQQMSDEEDEVFDKEAEIAKAKEKIRQAFADVEREKNQASNPQANTTVPEPRIQETVAPRPVRNIVRPAGGLPTGPKMRKS</sequence>
<feature type="compositionally biased region" description="Basic and acidic residues" evidence="1">
    <location>
        <begin position="1164"/>
        <end position="1173"/>
    </location>
</feature>
<feature type="region of interest" description="Disordered" evidence="1">
    <location>
        <begin position="108"/>
        <end position="134"/>
    </location>
</feature>
<feature type="compositionally biased region" description="Low complexity" evidence="1">
    <location>
        <begin position="914"/>
        <end position="932"/>
    </location>
</feature>
<feature type="region of interest" description="Disordered" evidence="1">
    <location>
        <begin position="1207"/>
        <end position="1256"/>
    </location>
</feature>
<feature type="compositionally biased region" description="Basic and acidic residues" evidence="1">
    <location>
        <begin position="792"/>
        <end position="808"/>
    </location>
</feature>
<reference evidence="2" key="1">
    <citation type="submission" date="2020-10" db="EMBL/GenBank/DDBJ databases">
        <authorList>
            <person name="Muller C M."/>
        </authorList>
    </citation>
    <scope>NUCLEOTIDE SEQUENCE</scope>
    <source>
        <strain evidence="2">THUN-12</strain>
    </source>
</reference>
<feature type="region of interest" description="Disordered" evidence="1">
    <location>
        <begin position="52"/>
        <end position="73"/>
    </location>
</feature>
<gene>
    <name evidence="2" type="ORF">BGTH12_LOCUS2947</name>
</gene>
<name>A0A9W4CZV8_BLUGR</name>
<proteinExistence type="predicted"/>
<feature type="region of interest" description="Disordered" evidence="1">
    <location>
        <begin position="756"/>
        <end position="1194"/>
    </location>
</feature>
<feature type="region of interest" description="Disordered" evidence="1">
    <location>
        <begin position="510"/>
        <end position="554"/>
    </location>
</feature>
<feature type="compositionally biased region" description="Basic and acidic residues" evidence="1">
    <location>
        <begin position="764"/>
        <end position="776"/>
    </location>
</feature>
<feature type="compositionally biased region" description="Low complexity" evidence="1">
    <location>
        <begin position="518"/>
        <end position="543"/>
    </location>
</feature>
<feature type="compositionally biased region" description="Polar residues" evidence="1">
    <location>
        <begin position="933"/>
        <end position="945"/>
    </location>
</feature>
<feature type="compositionally biased region" description="Basic and acidic residues" evidence="1">
    <location>
        <begin position="860"/>
        <end position="874"/>
    </location>
</feature>
<comment type="caution">
    <text evidence="2">The sequence shown here is derived from an EMBL/GenBank/DDBJ whole genome shotgun (WGS) entry which is preliminary data.</text>
</comment>
<dbReference type="AlphaFoldDB" id="A0A9W4CZV8"/>
<feature type="compositionally biased region" description="Low complexity" evidence="1">
    <location>
        <begin position="1069"/>
        <end position="1091"/>
    </location>
</feature>
<feature type="compositionally biased region" description="Polar residues" evidence="1">
    <location>
        <begin position="845"/>
        <end position="859"/>
    </location>
</feature>
<accession>A0A9W4CZV8</accession>
<organism evidence="2 3">
    <name type="scientific">Blumeria graminis f. sp. triticale</name>
    <dbReference type="NCBI Taxonomy" id="1689686"/>
    <lineage>
        <taxon>Eukaryota</taxon>
        <taxon>Fungi</taxon>
        <taxon>Dikarya</taxon>
        <taxon>Ascomycota</taxon>
        <taxon>Pezizomycotina</taxon>
        <taxon>Leotiomycetes</taxon>
        <taxon>Erysiphales</taxon>
        <taxon>Erysiphaceae</taxon>
        <taxon>Blumeria</taxon>
    </lineage>
</organism>